<dbReference type="Gene3D" id="3.40.50.720">
    <property type="entry name" value="NAD(P)-binding Rossmann-like Domain"/>
    <property type="match status" value="1"/>
</dbReference>
<evidence type="ECO:0000256" key="1">
    <source>
        <dbReference type="ARBA" id="ARBA00023002"/>
    </source>
</evidence>
<organism evidence="2 3">
    <name type="scientific">Priapulus caudatus</name>
    <name type="common">Priapulid worm</name>
    <dbReference type="NCBI Taxonomy" id="37621"/>
    <lineage>
        <taxon>Eukaryota</taxon>
        <taxon>Metazoa</taxon>
        <taxon>Ecdysozoa</taxon>
        <taxon>Scalidophora</taxon>
        <taxon>Priapulida</taxon>
        <taxon>Priapulimorpha</taxon>
        <taxon>Priapulimorphida</taxon>
        <taxon>Priapulidae</taxon>
        <taxon>Priapulus</taxon>
    </lineage>
</organism>
<evidence type="ECO:0000313" key="3">
    <source>
        <dbReference type="RefSeq" id="XP_014666656.1"/>
    </source>
</evidence>
<accession>A0ABM1E385</accession>
<name>A0ABM1E385_PRICU</name>
<evidence type="ECO:0000313" key="2">
    <source>
        <dbReference type="Proteomes" id="UP000695022"/>
    </source>
</evidence>
<keyword evidence="2" id="KW-1185">Reference proteome</keyword>
<dbReference type="PANTHER" id="PTHR43157">
    <property type="entry name" value="PHOSPHATIDYLINOSITOL-GLYCAN BIOSYNTHESIS CLASS F PROTEIN-RELATED"/>
    <property type="match status" value="1"/>
</dbReference>
<dbReference type="SUPFAM" id="SSF51735">
    <property type="entry name" value="NAD(P)-binding Rossmann-fold domains"/>
    <property type="match status" value="1"/>
</dbReference>
<dbReference type="Proteomes" id="UP000695022">
    <property type="component" value="Unplaced"/>
</dbReference>
<sequence>MCPRTFTEDSLDMVFGVNYVGPFYLTKLLTPLLKRSSPSRVVNVASGGYSSGRLNLEDLNGDRKKASSYDMWQTYCDSKLAVLLWTREMAKRNVPNIRCFAAHPGTVRTNIMRHWTGMSGLFLNTVSSLFFRSPEGGAQTIIDCAVRHDVDQHSGRYFEDCEMTEVTDAAADAQFAMRLWAKTESLVNSRLAGTRGGAGS</sequence>
<proteinExistence type="predicted"/>
<keyword evidence="1" id="KW-0560">Oxidoreductase</keyword>
<dbReference type="RefSeq" id="XP_014666656.1">
    <property type="nucleotide sequence ID" value="XM_014811170.1"/>
</dbReference>
<reference evidence="3" key="1">
    <citation type="submission" date="2025-08" db="UniProtKB">
        <authorList>
            <consortium name="RefSeq"/>
        </authorList>
    </citation>
    <scope>IDENTIFICATION</scope>
</reference>
<dbReference type="PANTHER" id="PTHR43157:SF31">
    <property type="entry name" value="PHOSPHATIDYLINOSITOL-GLYCAN BIOSYNTHESIS CLASS F PROTEIN"/>
    <property type="match status" value="1"/>
</dbReference>
<dbReference type="GeneID" id="106808445"/>
<dbReference type="InterPro" id="IPR036291">
    <property type="entry name" value="NAD(P)-bd_dom_sf"/>
</dbReference>
<protein>
    <submittedName>
        <fullName evidence="3">Retinol dehydrogenase 14-like</fullName>
    </submittedName>
</protein>
<gene>
    <name evidence="3" type="primary">LOC106808445</name>
</gene>